<name>A0A212REM2_RHOAC</name>
<dbReference type="CDD" id="cd00761">
    <property type="entry name" value="Glyco_tranf_GTA_type"/>
    <property type="match status" value="1"/>
</dbReference>
<evidence type="ECO:0000313" key="5">
    <source>
        <dbReference type="EMBL" id="SNB70798.1"/>
    </source>
</evidence>
<dbReference type="Proteomes" id="UP000198418">
    <property type="component" value="Unassembled WGS sequence"/>
</dbReference>
<comment type="similarity">
    <text evidence="1">Belongs to the glycosyltransferase 2 family.</text>
</comment>
<accession>A0A212REM2</accession>
<keyword evidence="3 5" id="KW-0808">Transferase</keyword>
<dbReference type="PANTHER" id="PTHR43179:SF12">
    <property type="entry name" value="GALACTOFURANOSYLTRANSFERASE GLFT2"/>
    <property type="match status" value="1"/>
</dbReference>
<protein>
    <submittedName>
        <fullName evidence="5">Glycosyl transferase family 2</fullName>
    </submittedName>
</protein>
<evidence type="ECO:0000313" key="6">
    <source>
        <dbReference type="Proteomes" id="UP000198418"/>
    </source>
</evidence>
<sequence>MSPAASVIIPHYNDLENLRLCLSLLRRQTFPRDDFEIVVADNASSCGLAAVAEACGPDVVLASAPLQGAAHARNAALAAARGRSLAFLDSDCRPAPDWLERGLRALRDGVVIAGKVDVVFADAARPTPAEAYEAVFAFDFRRYTRQGFCGAGNMFARRADVDRIGPFRSGVPEDKDWSQRAVRLGLRLVYDETVVVGHPARRDWPDLARKTRRVVAEIHGLRQIERPGALAWAGYLAAVAASPFVHAFKLAFSRKISGLRLKAAAIALLFRLRWRRLIWFLELLRSDQTWRGAGR</sequence>
<dbReference type="PANTHER" id="PTHR43179">
    <property type="entry name" value="RHAMNOSYLTRANSFERASE WBBL"/>
    <property type="match status" value="1"/>
</dbReference>
<dbReference type="OrthoDB" id="9771846at2"/>
<dbReference type="Gene3D" id="3.90.550.10">
    <property type="entry name" value="Spore Coat Polysaccharide Biosynthesis Protein SpsA, Chain A"/>
    <property type="match status" value="1"/>
</dbReference>
<dbReference type="Pfam" id="PF00535">
    <property type="entry name" value="Glycos_transf_2"/>
    <property type="match status" value="1"/>
</dbReference>
<feature type="domain" description="Glycosyltransferase 2-like" evidence="4">
    <location>
        <begin position="6"/>
        <end position="160"/>
    </location>
</feature>
<evidence type="ECO:0000259" key="4">
    <source>
        <dbReference type="Pfam" id="PF00535"/>
    </source>
</evidence>
<keyword evidence="6" id="KW-1185">Reference proteome</keyword>
<dbReference type="InterPro" id="IPR029044">
    <property type="entry name" value="Nucleotide-diphossugar_trans"/>
</dbReference>
<gene>
    <name evidence="5" type="ORF">SAMN06265338_10428</name>
</gene>
<reference evidence="6" key="1">
    <citation type="submission" date="2017-06" db="EMBL/GenBank/DDBJ databases">
        <authorList>
            <person name="Varghese N."/>
            <person name="Submissions S."/>
        </authorList>
    </citation>
    <scope>NUCLEOTIDE SEQUENCE [LARGE SCALE GENOMIC DNA]</scope>
    <source>
        <strain evidence="6">DSM 137</strain>
    </source>
</reference>
<dbReference type="InterPro" id="IPR001173">
    <property type="entry name" value="Glyco_trans_2-like"/>
</dbReference>
<evidence type="ECO:0000256" key="3">
    <source>
        <dbReference type="ARBA" id="ARBA00022679"/>
    </source>
</evidence>
<dbReference type="GO" id="GO:0016757">
    <property type="term" value="F:glycosyltransferase activity"/>
    <property type="evidence" value="ECO:0007669"/>
    <property type="project" value="UniProtKB-KW"/>
</dbReference>
<evidence type="ECO:0000256" key="2">
    <source>
        <dbReference type="ARBA" id="ARBA00022676"/>
    </source>
</evidence>
<evidence type="ECO:0000256" key="1">
    <source>
        <dbReference type="ARBA" id="ARBA00006739"/>
    </source>
</evidence>
<dbReference type="RefSeq" id="WP_141098417.1">
    <property type="nucleotide sequence ID" value="NZ_FYDG01000004.1"/>
</dbReference>
<dbReference type="EMBL" id="FYDG01000004">
    <property type="protein sequence ID" value="SNB70798.1"/>
    <property type="molecule type" value="Genomic_DNA"/>
</dbReference>
<dbReference type="AlphaFoldDB" id="A0A212REM2"/>
<proteinExistence type="inferred from homology"/>
<dbReference type="SUPFAM" id="SSF53448">
    <property type="entry name" value="Nucleotide-diphospho-sugar transferases"/>
    <property type="match status" value="1"/>
</dbReference>
<keyword evidence="2" id="KW-0328">Glycosyltransferase</keyword>
<organism evidence="5 6">
    <name type="scientific">Rhodoblastus acidophilus</name>
    <name type="common">Rhodopseudomonas acidophila</name>
    <dbReference type="NCBI Taxonomy" id="1074"/>
    <lineage>
        <taxon>Bacteria</taxon>
        <taxon>Pseudomonadati</taxon>
        <taxon>Pseudomonadota</taxon>
        <taxon>Alphaproteobacteria</taxon>
        <taxon>Hyphomicrobiales</taxon>
        <taxon>Rhodoblastaceae</taxon>
        <taxon>Rhodoblastus</taxon>
    </lineage>
</organism>